<evidence type="ECO:0000313" key="1">
    <source>
        <dbReference type="EMBL" id="OAK52984.1"/>
    </source>
</evidence>
<keyword evidence="2" id="KW-1185">Reference proteome</keyword>
<comment type="caution">
    <text evidence="1">The sequence shown here is derived from an EMBL/GenBank/DDBJ whole genome shotgun (WGS) entry which is preliminary data.</text>
</comment>
<organism evidence="1 2">
    <name type="scientific">Rhodococcoides kyotonense</name>
    <dbReference type="NCBI Taxonomy" id="398843"/>
    <lineage>
        <taxon>Bacteria</taxon>
        <taxon>Bacillati</taxon>
        <taxon>Actinomycetota</taxon>
        <taxon>Actinomycetes</taxon>
        <taxon>Mycobacteriales</taxon>
        <taxon>Nocardiaceae</taxon>
        <taxon>Rhodococcoides</taxon>
    </lineage>
</organism>
<accession>A0A177YBU0</accession>
<dbReference type="AlphaFoldDB" id="A0A177YBU0"/>
<gene>
    <name evidence="1" type="ORF">A3K89_24220</name>
</gene>
<evidence type="ECO:0000313" key="2">
    <source>
        <dbReference type="Proteomes" id="UP000077519"/>
    </source>
</evidence>
<name>A0A177YBU0_9NOCA</name>
<dbReference type="Proteomes" id="UP000077519">
    <property type="component" value="Unassembled WGS sequence"/>
</dbReference>
<sequence length="241" mass="26410">MHIHSDQPTSAAMPTASLGTDAKHLLTLIASNQTRPATTRREEAPSAGWYDRPRTLHLVDLENLLAGRVDAGSVTELWAEYQFVTGMRDDDHVIVSVAQRNAVASFFSLPSAIQRVIGSNAPDGADHALLDSIDIAWTARRFGQVMVATGDGIFTPIASRLRAQGLQMVQVIGGGTPATSLYRQCTTQLYLTNAQHRARRRRPIRCCSRLLIPDQQSRDSKYSTIAMSVIDAMLIERSPVS</sequence>
<dbReference type="RefSeq" id="WP_068427646.1">
    <property type="nucleotide sequence ID" value="NZ_LVHI01000022.1"/>
</dbReference>
<dbReference type="EMBL" id="LVHI01000022">
    <property type="protein sequence ID" value="OAK52984.1"/>
    <property type="molecule type" value="Genomic_DNA"/>
</dbReference>
<protein>
    <recommendedName>
        <fullName evidence="3">NYN domain-containing protein</fullName>
    </recommendedName>
</protein>
<reference evidence="1 2" key="1">
    <citation type="submission" date="2016-03" db="EMBL/GenBank/DDBJ databases">
        <title>Genome sequence of Rhodococcus kyotonensis KB10.</title>
        <authorList>
            <person name="Jeong H."/>
            <person name="Hong C.E."/>
            <person name="Jo S.H."/>
            <person name="Park J.M."/>
        </authorList>
    </citation>
    <scope>NUCLEOTIDE SEQUENCE [LARGE SCALE GENOMIC DNA]</scope>
    <source>
        <strain evidence="1 2">KB10</strain>
    </source>
</reference>
<evidence type="ECO:0008006" key="3">
    <source>
        <dbReference type="Google" id="ProtNLM"/>
    </source>
</evidence>
<proteinExistence type="predicted"/>